<name>A0A151AJM9_9EURY</name>
<dbReference type="Pfam" id="PF14328">
    <property type="entry name" value="DUF4385"/>
    <property type="match status" value="1"/>
</dbReference>
<protein>
    <recommendedName>
        <fullName evidence="3">DUF4385 domain-containing protein</fullName>
    </recommendedName>
</protein>
<sequence length="145" mass="17196">MTDGDPEYDTDFRDRPEAYEIGRSEEGVFKVQPYKDELLPLWTFKTPEEAEESADAILEKYEEYRADGEFPGMDIARKYLQMGYTRAMRYAKYPGGTKYVDGEERDPQQWADPEKREAALRFEERLESVREDEAYQRATEAHRER</sequence>
<keyword evidence="2" id="KW-1185">Reference proteome</keyword>
<dbReference type="OrthoDB" id="192977at2157"/>
<dbReference type="Proteomes" id="UP000075321">
    <property type="component" value="Unassembled WGS sequence"/>
</dbReference>
<dbReference type="RefSeq" id="WP_066379134.1">
    <property type="nucleotide sequence ID" value="NZ_LTAZ01000001.1"/>
</dbReference>
<dbReference type="EMBL" id="LTAZ01000001">
    <property type="protein sequence ID" value="KYH27859.1"/>
    <property type="molecule type" value="Genomic_DNA"/>
</dbReference>
<evidence type="ECO:0000313" key="2">
    <source>
        <dbReference type="Proteomes" id="UP000075321"/>
    </source>
</evidence>
<evidence type="ECO:0008006" key="3">
    <source>
        <dbReference type="Google" id="ProtNLM"/>
    </source>
</evidence>
<reference evidence="1 2" key="1">
    <citation type="submission" date="2016-02" db="EMBL/GenBank/DDBJ databases">
        <title>Genome sequence of Halalkalicoccus paucihalophilus DSM 24557.</title>
        <authorList>
            <person name="Poehlein A."/>
            <person name="Daniel R."/>
        </authorList>
    </citation>
    <scope>NUCLEOTIDE SEQUENCE [LARGE SCALE GENOMIC DNA]</scope>
    <source>
        <strain evidence="1 2">DSM 24557</strain>
    </source>
</reference>
<comment type="caution">
    <text evidence="1">The sequence shown here is derived from an EMBL/GenBank/DDBJ whole genome shotgun (WGS) entry which is preliminary data.</text>
</comment>
<dbReference type="AlphaFoldDB" id="A0A151AJM9"/>
<evidence type="ECO:0000313" key="1">
    <source>
        <dbReference type="EMBL" id="KYH27859.1"/>
    </source>
</evidence>
<proteinExistence type="predicted"/>
<organism evidence="1 2">
    <name type="scientific">Halalkalicoccus paucihalophilus</name>
    <dbReference type="NCBI Taxonomy" id="1008153"/>
    <lineage>
        <taxon>Archaea</taxon>
        <taxon>Methanobacteriati</taxon>
        <taxon>Methanobacteriota</taxon>
        <taxon>Stenosarchaea group</taxon>
        <taxon>Halobacteria</taxon>
        <taxon>Halobacteriales</taxon>
        <taxon>Halococcaceae</taxon>
        <taxon>Halalkalicoccus</taxon>
    </lineage>
</organism>
<dbReference type="PATRIC" id="fig|1008153.3.peg.533"/>
<accession>A0A151AJM9</accession>
<gene>
    <name evidence="1" type="ORF">HAPAU_05340</name>
</gene>
<dbReference type="InterPro" id="IPR025494">
    <property type="entry name" value="DUF4385"/>
</dbReference>